<reference evidence="7" key="1">
    <citation type="submission" date="2025-08" db="UniProtKB">
        <authorList>
            <consortium name="Ensembl"/>
        </authorList>
    </citation>
    <scope>IDENTIFICATION</scope>
</reference>
<evidence type="ECO:0000256" key="1">
    <source>
        <dbReference type="ARBA" id="ARBA00022729"/>
    </source>
</evidence>
<keyword evidence="3" id="KW-0393">Immunoglobulin domain</keyword>
<evidence type="ECO:0000313" key="7">
    <source>
        <dbReference type="Ensembl" id="ENSCGRP00001008106.1"/>
    </source>
</evidence>
<feature type="chain" id="PRO_5034265515" description="Immunoglobulin V-set domain-containing protein" evidence="5">
    <location>
        <begin position="24"/>
        <end position="267"/>
    </location>
</feature>
<protein>
    <recommendedName>
        <fullName evidence="6">Immunoglobulin V-set domain-containing protein</fullName>
    </recommendedName>
</protein>
<feature type="domain" description="Immunoglobulin V-set" evidence="6">
    <location>
        <begin position="28"/>
        <end position="126"/>
    </location>
</feature>
<dbReference type="InterPro" id="IPR013783">
    <property type="entry name" value="Ig-like_fold"/>
</dbReference>
<evidence type="ECO:0000259" key="6">
    <source>
        <dbReference type="Pfam" id="PF07686"/>
    </source>
</evidence>
<keyword evidence="4" id="KW-1133">Transmembrane helix</keyword>
<evidence type="ECO:0000313" key="8">
    <source>
        <dbReference type="Proteomes" id="UP000694386"/>
    </source>
</evidence>
<organism evidence="7 8">
    <name type="scientific">Cricetulus griseus</name>
    <name type="common">Chinese hamster</name>
    <name type="synonym">Cricetulus barabensis griseus</name>
    <dbReference type="NCBI Taxonomy" id="10029"/>
    <lineage>
        <taxon>Eukaryota</taxon>
        <taxon>Metazoa</taxon>
        <taxon>Chordata</taxon>
        <taxon>Craniata</taxon>
        <taxon>Vertebrata</taxon>
        <taxon>Euteleostomi</taxon>
        <taxon>Mammalia</taxon>
        <taxon>Eutheria</taxon>
        <taxon>Euarchontoglires</taxon>
        <taxon>Glires</taxon>
        <taxon>Rodentia</taxon>
        <taxon>Myomorpha</taxon>
        <taxon>Muroidea</taxon>
        <taxon>Cricetidae</taxon>
        <taxon>Cricetinae</taxon>
        <taxon>Cricetulus</taxon>
    </lineage>
</organism>
<dbReference type="PANTHER" id="PTHR16423:SF10">
    <property type="entry name" value="CRKD-BINDING PROTEIN-RELATED"/>
    <property type="match status" value="1"/>
</dbReference>
<sequence length="267" mass="29767">MAWEATYLLSAILLVFLASGSWAQGTVVLQTVEGQTIFVDCKYDPSQRFKEKIWCQQAPEETCKILVSSLGRDAQRSRYFIQDHAVSNFFTVTMTALKMRNSGLYYCGILESHRKISVLRSVHLVVSKGSVLESLFQSPPDNWMWKVIIGGVAVAILLVLGLVVLVVLYLRNARGKAQKVENKCHHIYEDFPGQKEETTGFNQQILSSDDTETICYASLIHLNHVSPQDSISSNSHPDPKLSVEYASISRSRLQSSKAAALEVEPGN</sequence>
<proteinExistence type="predicted"/>
<keyword evidence="4" id="KW-0812">Transmembrane</keyword>
<evidence type="ECO:0000256" key="5">
    <source>
        <dbReference type="SAM" id="SignalP"/>
    </source>
</evidence>
<dbReference type="InterPro" id="IPR013106">
    <property type="entry name" value="Ig_V-set"/>
</dbReference>
<dbReference type="Gene3D" id="2.60.40.10">
    <property type="entry name" value="Immunoglobulins"/>
    <property type="match status" value="1"/>
</dbReference>
<dbReference type="Pfam" id="PF07686">
    <property type="entry name" value="V-set"/>
    <property type="match status" value="1"/>
</dbReference>
<dbReference type="InterPro" id="IPR036179">
    <property type="entry name" value="Ig-like_dom_sf"/>
</dbReference>
<accession>A0A8C2LY31</accession>
<dbReference type="AlphaFoldDB" id="A0A8C2LY31"/>
<keyword evidence="1 5" id="KW-0732">Signal</keyword>
<dbReference type="Ensembl" id="ENSCGRT00001012211.1">
    <property type="protein sequence ID" value="ENSCGRP00001008106.1"/>
    <property type="gene ID" value="ENSCGRG00001010441.1"/>
</dbReference>
<dbReference type="PANTHER" id="PTHR16423">
    <property type="entry name" value="TREM-LIKE TRANSCRIPT PROTEIN"/>
    <property type="match status" value="1"/>
</dbReference>
<feature type="transmembrane region" description="Helical" evidence="4">
    <location>
        <begin position="143"/>
        <end position="170"/>
    </location>
</feature>
<dbReference type="Proteomes" id="UP000694386">
    <property type="component" value="Unplaced"/>
</dbReference>
<dbReference type="GO" id="GO:0009986">
    <property type="term" value="C:cell surface"/>
    <property type="evidence" value="ECO:0007669"/>
    <property type="project" value="TreeGrafter"/>
</dbReference>
<name>A0A8C2LY31_CRIGR</name>
<evidence type="ECO:0000256" key="3">
    <source>
        <dbReference type="ARBA" id="ARBA00023319"/>
    </source>
</evidence>
<reference evidence="7" key="2">
    <citation type="submission" date="2025-09" db="UniProtKB">
        <authorList>
            <consortium name="Ensembl"/>
        </authorList>
    </citation>
    <scope>IDENTIFICATION</scope>
</reference>
<evidence type="ECO:0000256" key="4">
    <source>
        <dbReference type="SAM" id="Phobius"/>
    </source>
</evidence>
<evidence type="ECO:0000256" key="2">
    <source>
        <dbReference type="ARBA" id="ARBA00023157"/>
    </source>
</evidence>
<dbReference type="SUPFAM" id="SSF48726">
    <property type="entry name" value="Immunoglobulin"/>
    <property type="match status" value="1"/>
</dbReference>
<keyword evidence="2" id="KW-1015">Disulfide bond</keyword>
<feature type="signal peptide" evidence="5">
    <location>
        <begin position="1"/>
        <end position="23"/>
    </location>
</feature>
<keyword evidence="4" id="KW-0472">Membrane</keyword>
<dbReference type="GO" id="GO:0038023">
    <property type="term" value="F:signaling receptor activity"/>
    <property type="evidence" value="ECO:0007669"/>
    <property type="project" value="TreeGrafter"/>
</dbReference>
<dbReference type="InterPro" id="IPR052314">
    <property type="entry name" value="Immune_rcpt_domain"/>
</dbReference>